<proteinExistence type="predicted"/>
<keyword evidence="3" id="KW-1185">Reference proteome</keyword>
<protein>
    <submittedName>
        <fullName evidence="2">Uncharacterized protein</fullName>
    </submittedName>
</protein>
<evidence type="ECO:0000313" key="2">
    <source>
        <dbReference type="EMBL" id="KAG5193106.1"/>
    </source>
</evidence>
<gene>
    <name evidence="2" type="ORF">JKP88DRAFT_214401</name>
</gene>
<evidence type="ECO:0000313" key="3">
    <source>
        <dbReference type="Proteomes" id="UP000664859"/>
    </source>
</evidence>
<keyword evidence="1" id="KW-0472">Membrane</keyword>
<comment type="caution">
    <text evidence="2">The sequence shown here is derived from an EMBL/GenBank/DDBJ whole genome shotgun (WGS) entry which is preliminary data.</text>
</comment>
<feature type="transmembrane region" description="Helical" evidence="1">
    <location>
        <begin position="26"/>
        <end position="46"/>
    </location>
</feature>
<name>A0A836CRN9_9STRA</name>
<accession>A0A836CRN9</accession>
<evidence type="ECO:0000256" key="1">
    <source>
        <dbReference type="SAM" id="Phobius"/>
    </source>
</evidence>
<keyword evidence="1" id="KW-1133">Transmembrane helix</keyword>
<sequence length="134" mass="15498">MLLSTVLTTVLLLRQRRLLLLLLGTLVLRMQLALLLLMMMLSSVVSRPRRLLRGQRRLLSTLPLSLQRHDVLRLRVLSCRCLPHVLLLLHSLLMQHGGLLVPLHSMRSLQLRTLLPYLSLLLLLLLLWVMVVLR</sequence>
<organism evidence="2 3">
    <name type="scientific">Tribonema minus</name>
    <dbReference type="NCBI Taxonomy" id="303371"/>
    <lineage>
        <taxon>Eukaryota</taxon>
        <taxon>Sar</taxon>
        <taxon>Stramenopiles</taxon>
        <taxon>Ochrophyta</taxon>
        <taxon>PX clade</taxon>
        <taxon>Xanthophyceae</taxon>
        <taxon>Tribonematales</taxon>
        <taxon>Tribonemataceae</taxon>
        <taxon>Tribonema</taxon>
    </lineage>
</organism>
<keyword evidence="1" id="KW-0812">Transmembrane</keyword>
<dbReference type="EMBL" id="JAFCMP010000001">
    <property type="protein sequence ID" value="KAG5193106.1"/>
    <property type="molecule type" value="Genomic_DNA"/>
</dbReference>
<feature type="transmembrane region" description="Helical" evidence="1">
    <location>
        <begin position="114"/>
        <end position="133"/>
    </location>
</feature>
<dbReference type="AlphaFoldDB" id="A0A836CRN9"/>
<dbReference type="Proteomes" id="UP000664859">
    <property type="component" value="Unassembled WGS sequence"/>
</dbReference>
<reference evidence="2" key="1">
    <citation type="submission" date="2021-02" db="EMBL/GenBank/DDBJ databases">
        <title>First Annotated Genome of the Yellow-green Alga Tribonema minus.</title>
        <authorList>
            <person name="Mahan K.M."/>
        </authorList>
    </citation>
    <scope>NUCLEOTIDE SEQUENCE</scope>
    <source>
        <strain evidence="2">UTEX B ZZ1240</strain>
    </source>
</reference>